<evidence type="ECO:0000313" key="1">
    <source>
        <dbReference type="EMBL" id="MBA2858294.1"/>
    </source>
</evidence>
<dbReference type="Pfam" id="PF18906">
    <property type="entry name" value="Phage_tube_2"/>
    <property type="match status" value="1"/>
</dbReference>
<dbReference type="AlphaFoldDB" id="A0A7J9P6A5"/>
<dbReference type="Proteomes" id="UP000558015">
    <property type="component" value="Unassembled WGS sequence"/>
</dbReference>
<reference evidence="1 2" key="1">
    <citation type="submission" date="2020-07" db="EMBL/GenBank/DDBJ databases">
        <title>Genomic Encyclopedia of Type Strains, Phase IV (KMG-V): Genome sequencing to study the core and pangenomes of soil and plant-associated prokaryotes.</title>
        <authorList>
            <person name="Whitman W."/>
        </authorList>
    </citation>
    <scope>NUCLEOTIDE SEQUENCE [LARGE SCALE GENOMIC DNA]</scope>
    <source>
        <strain evidence="1 2">C12</strain>
    </source>
</reference>
<proteinExistence type="predicted"/>
<sequence length="290" mass="31533">MGSTMGSDYTLEYVKESTFGTFPTAPTMKMLGITTGGSINIENIIKEKRYLPAASVTDKFSAVKSKKTGTKLNGTIQGDVIDLDFINEFVYIEDAVKSFSVGEINRLDSKYSSYRGCVVKDMTLECKEDDDLTCKLNFQAVDATLDSDTDYKGDGSHAADPGTDNLTYDDIDSILWGSNEIAFADFSIKLTNELKEVKDASSEFITKIAQLVPVDRKVNSTLTVESMNSTVRDAILNDTKADLKITIGDTLITLAGVGFKAIKKEFKPEDLVAMPLDTTLATGLTVAPVV</sequence>
<protein>
    <submittedName>
        <fullName evidence="1">Uncharacterized protein</fullName>
    </submittedName>
</protein>
<name>A0A7J9P6A5_METMI</name>
<dbReference type="InterPro" id="IPR044000">
    <property type="entry name" value="Phage_tube_2"/>
</dbReference>
<evidence type="ECO:0000313" key="2">
    <source>
        <dbReference type="Proteomes" id="UP000558015"/>
    </source>
</evidence>
<dbReference type="EMBL" id="JACDUN010000001">
    <property type="protein sequence ID" value="MBA2858294.1"/>
    <property type="molecule type" value="Genomic_DNA"/>
</dbReference>
<accession>A0A7J9P6A5</accession>
<dbReference type="RefSeq" id="WP_181493287.1">
    <property type="nucleotide sequence ID" value="NZ_JACDUN010000001.1"/>
</dbReference>
<gene>
    <name evidence="1" type="ORF">HNP93_000995</name>
</gene>
<organism evidence="1 2">
    <name type="scientific">Methanococcus maripaludis</name>
    <name type="common">Methanococcus deltae</name>
    <dbReference type="NCBI Taxonomy" id="39152"/>
    <lineage>
        <taxon>Archaea</taxon>
        <taxon>Methanobacteriati</taxon>
        <taxon>Methanobacteriota</taxon>
        <taxon>Methanomada group</taxon>
        <taxon>Methanococci</taxon>
        <taxon>Methanococcales</taxon>
        <taxon>Methanococcaceae</taxon>
        <taxon>Methanococcus</taxon>
    </lineage>
</organism>
<comment type="caution">
    <text evidence="1">The sequence shown here is derived from an EMBL/GenBank/DDBJ whole genome shotgun (WGS) entry which is preliminary data.</text>
</comment>